<dbReference type="AlphaFoldDB" id="A0A4C1YZM7"/>
<gene>
    <name evidence="2" type="ORF">EVAR_88399_1</name>
</gene>
<accession>A0A4C1YZM7</accession>
<feature type="compositionally biased region" description="Gly residues" evidence="1">
    <location>
        <begin position="337"/>
        <end position="352"/>
    </location>
</feature>
<dbReference type="OrthoDB" id="7346979at2759"/>
<sequence length="403" mass="45339">MSKKEQTLSFLPILLMVNQHLKWMIHTEYLQRVSLSEQNLSDFEQWHMGMRTWNPQAAVCPRHYSFQGWHGQKKGTRVRCACNVAACADCAPCMFCLTDPKPDMSLTSRVKNVNHLLNVYANTFNTDVYTRLENLTRLKLERELFPKCIQAPAKYYNKRKTEFGGIASSRRNTLGSFEKQLSYKATDILSDNRGDTSNIGDSLAHVQEWLDTNAKMTSETKQRRPLTDFNENSRSIEQQSASVCINTIPTVPQKRHLKPLDGRTYKKRPKFDEILPFAEIDVDKNTKNPQALKSNNNQNPSNCTVQPAPTDGIQFLVTAEIHAPPLIRKATYRDAGGDGGGGSEGEGSGGSTGSSNKENRDPNSGVRRGRGGGGDDDDPTSRKRRRPLRQILRSRLGFNCKQC</sequence>
<protein>
    <submittedName>
        <fullName evidence="2">Uncharacterized protein</fullName>
    </submittedName>
</protein>
<feature type="region of interest" description="Disordered" evidence="1">
    <location>
        <begin position="287"/>
        <end position="307"/>
    </location>
</feature>
<evidence type="ECO:0000313" key="2">
    <source>
        <dbReference type="EMBL" id="GBP80069.1"/>
    </source>
</evidence>
<feature type="region of interest" description="Disordered" evidence="1">
    <location>
        <begin position="331"/>
        <end position="403"/>
    </location>
</feature>
<proteinExistence type="predicted"/>
<keyword evidence="3" id="KW-1185">Reference proteome</keyword>
<dbReference type="Proteomes" id="UP000299102">
    <property type="component" value="Unassembled WGS sequence"/>
</dbReference>
<evidence type="ECO:0000256" key="1">
    <source>
        <dbReference type="SAM" id="MobiDB-lite"/>
    </source>
</evidence>
<name>A0A4C1YZM7_EUMVA</name>
<comment type="caution">
    <text evidence="2">The sequence shown here is derived from an EMBL/GenBank/DDBJ whole genome shotgun (WGS) entry which is preliminary data.</text>
</comment>
<dbReference type="EMBL" id="BGZK01001444">
    <property type="protein sequence ID" value="GBP80069.1"/>
    <property type="molecule type" value="Genomic_DNA"/>
</dbReference>
<organism evidence="2 3">
    <name type="scientific">Eumeta variegata</name>
    <name type="common">Bagworm moth</name>
    <name type="synonym">Eumeta japonica</name>
    <dbReference type="NCBI Taxonomy" id="151549"/>
    <lineage>
        <taxon>Eukaryota</taxon>
        <taxon>Metazoa</taxon>
        <taxon>Ecdysozoa</taxon>
        <taxon>Arthropoda</taxon>
        <taxon>Hexapoda</taxon>
        <taxon>Insecta</taxon>
        <taxon>Pterygota</taxon>
        <taxon>Neoptera</taxon>
        <taxon>Endopterygota</taxon>
        <taxon>Lepidoptera</taxon>
        <taxon>Glossata</taxon>
        <taxon>Ditrysia</taxon>
        <taxon>Tineoidea</taxon>
        <taxon>Psychidae</taxon>
        <taxon>Oiketicinae</taxon>
        <taxon>Eumeta</taxon>
    </lineage>
</organism>
<reference evidence="2 3" key="1">
    <citation type="journal article" date="2019" name="Commun. Biol.">
        <title>The bagworm genome reveals a unique fibroin gene that provides high tensile strength.</title>
        <authorList>
            <person name="Kono N."/>
            <person name="Nakamura H."/>
            <person name="Ohtoshi R."/>
            <person name="Tomita M."/>
            <person name="Numata K."/>
            <person name="Arakawa K."/>
        </authorList>
    </citation>
    <scope>NUCLEOTIDE SEQUENCE [LARGE SCALE GENOMIC DNA]</scope>
</reference>
<evidence type="ECO:0000313" key="3">
    <source>
        <dbReference type="Proteomes" id="UP000299102"/>
    </source>
</evidence>